<dbReference type="AlphaFoldDB" id="A0A940MMF3"/>
<keyword evidence="10 13" id="KW-0472">Membrane</keyword>
<feature type="compositionally biased region" description="Basic and acidic residues" evidence="14">
    <location>
        <begin position="8"/>
        <end position="18"/>
    </location>
</feature>
<feature type="region of interest" description="Disordered" evidence="14">
    <location>
        <begin position="1"/>
        <end position="28"/>
    </location>
</feature>
<feature type="transmembrane region" description="Helical" evidence="13">
    <location>
        <begin position="160"/>
        <end position="179"/>
    </location>
</feature>
<comment type="caution">
    <text evidence="15">The sequence shown here is derived from an EMBL/GenBank/DDBJ whole genome shotgun (WGS) entry which is preliminary data.</text>
</comment>
<keyword evidence="9 13" id="KW-1133">Transmembrane helix</keyword>
<keyword evidence="5 13" id="KW-1003">Cell membrane</keyword>
<keyword evidence="16" id="KW-1185">Reference proteome</keyword>
<evidence type="ECO:0000256" key="3">
    <source>
        <dbReference type="ARBA" id="ARBA00021622"/>
    </source>
</evidence>
<dbReference type="GO" id="GO:0044780">
    <property type="term" value="P:bacterial-type flagellum assembly"/>
    <property type="evidence" value="ECO:0007669"/>
    <property type="project" value="InterPro"/>
</dbReference>
<dbReference type="NCBIfam" id="TIGR00328">
    <property type="entry name" value="flhB"/>
    <property type="match status" value="1"/>
</dbReference>
<feature type="transmembrane region" description="Helical" evidence="13">
    <location>
        <begin position="41"/>
        <end position="63"/>
    </location>
</feature>
<dbReference type="PANTHER" id="PTHR30531:SF12">
    <property type="entry name" value="FLAGELLAR BIOSYNTHETIC PROTEIN FLHB"/>
    <property type="match status" value="1"/>
</dbReference>
<organism evidence="15 16">
    <name type="scientific">Sagittula salina</name>
    <dbReference type="NCBI Taxonomy" id="2820268"/>
    <lineage>
        <taxon>Bacteria</taxon>
        <taxon>Pseudomonadati</taxon>
        <taxon>Pseudomonadota</taxon>
        <taxon>Alphaproteobacteria</taxon>
        <taxon>Rhodobacterales</taxon>
        <taxon>Roseobacteraceae</taxon>
        <taxon>Sagittula</taxon>
    </lineage>
</organism>
<comment type="function">
    <text evidence="12 13">Required for formation of the rod structure in the basal body of the flagellar apparatus. Together with FliI and FliH, may constitute the export apparatus of flagellin.</text>
</comment>
<evidence type="ECO:0000313" key="15">
    <source>
        <dbReference type="EMBL" id="MBP0484555.1"/>
    </source>
</evidence>
<keyword evidence="15" id="KW-0966">Cell projection</keyword>
<dbReference type="RefSeq" id="WP_209363012.1">
    <property type="nucleotide sequence ID" value="NZ_JAGISH010000014.1"/>
</dbReference>
<evidence type="ECO:0000256" key="5">
    <source>
        <dbReference type="ARBA" id="ARBA00022475"/>
    </source>
</evidence>
<accession>A0A940MMF3</accession>
<dbReference type="Proteomes" id="UP000675940">
    <property type="component" value="Unassembled WGS sequence"/>
</dbReference>
<evidence type="ECO:0000256" key="14">
    <source>
        <dbReference type="SAM" id="MobiDB-lite"/>
    </source>
</evidence>
<gene>
    <name evidence="13 15" type="primary">flhB</name>
    <name evidence="15" type="ORF">J5474_18955</name>
</gene>
<evidence type="ECO:0000256" key="8">
    <source>
        <dbReference type="ARBA" id="ARBA00022927"/>
    </source>
</evidence>
<dbReference type="Gene3D" id="3.40.1690.10">
    <property type="entry name" value="secretion proteins EscU"/>
    <property type="match status" value="1"/>
</dbReference>
<dbReference type="InterPro" id="IPR006135">
    <property type="entry name" value="T3SS_substrate_exporter"/>
</dbReference>
<comment type="subcellular location">
    <subcellularLocation>
        <location evidence="1">Cell membrane</location>
        <topology evidence="1">Multi-pass membrane protein</topology>
    </subcellularLocation>
</comment>
<sequence length="375" mass="41232">MAEDDQDQSSKTEEPTERKLRRAREKGDVASSREAGNVMTVLSLFVIASFVLPSVSAQLAGVLRRTLEGAGRFTVGSDSAGMGDLGDVTGALLQGVTLLLAPLLLLMVLGAVAGVLLQGEIVVAAERIRPKLSKISPFAGLKRMFSASNLVEFVKSMTKVLVIGVIAFFVTRRAVTQIWQTQGVLPERLIAFTRDAAAGMLMVVLALVVTVAGADILWKRFDHRRKQRMTQQEVKDEMKDTEGDPQIRAKRMSLRRQRARQRMAAAVPRATVILTNPTHYAVALKYENGVDLAPICVAKGADRMAARIRELARESEIPIVENRPLARALYDVAELDREIPLEHWEAVAAIIGYVLDLQRNVRRPPPEGSSLRDTH</sequence>
<name>A0A940MMF3_9RHOB</name>
<dbReference type="InterPro" id="IPR006136">
    <property type="entry name" value="FlhB"/>
</dbReference>
<keyword evidence="15" id="KW-0969">Cilium</keyword>
<dbReference type="PRINTS" id="PR00950">
    <property type="entry name" value="TYPE3IMSPROT"/>
</dbReference>
<reference evidence="15" key="1">
    <citation type="submission" date="2021-03" db="EMBL/GenBank/DDBJ databases">
        <title>Sagittula salina sp. nov. strain M10.9X isolated from the marine waste.</title>
        <authorList>
            <person name="Satari L."/>
            <person name="Molina-Menor E."/>
            <person name="Vidal-Verdu A."/>
            <person name="Pascual J."/>
            <person name="Pereto J."/>
            <person name="Porcar M."/>
        </authorList>
    </citation>
    <scope>NUCLEOTIDE SEQUENCE</scope>
    <source>
        <strain evidence="15">M10.9X</strain>
    </source>
</reference>
<dbReference type="Gene3D" id="6.10.250.2080">
    <property type="match status" value="1"/>
</dbReference>
<keyword evidence="4 13" id="KW-0813">Transport</keyword>
<evidence type="ECO:0000256" key="12">
    <source>
        <dbReference type="ARBA" id="ARBA00025078"/>
    </source>
</evidence>
<dbReference type="EMBL" id="JAGISH010000014">
    <property type="protein sequence ID" value="MBP0484555.1"/>
    <property type="molecule type" value="Genomic_DNA"/>
</dbReference>
<dbReference type="SUPFAM" id="SSF160544">
    <property type="entry name" value="EscU C-terminal domain-like"/>
    <property type="match status" value="1"/>
</dbReference>
<evidence type="ECO:0000256" key="10">
    <source>
        <dbReference type="ARBA" id="ARBA00023136"/>
    </source>
</evidence>
<feature type="transmembrane region" description="Helical" evidence="13">
    <location>
        <begin position="199"/>
        <end position="218"/>
    </location>
</feature>
<keyword evidence="11 13" id="KW-1006">Bacterial flagellum protein export</keyword>
<dbReference type="GO" id="GO:0009306">
    <property type="term" value="P:protein secretion"/>
    <property type="evidence" value="ECO:0007669"/>
    <property type="project" value="InterPro"/>
</dbReference>
<keyword evidence="7 13" id="KW-1005">Bacterial flagellum biogenesis</keyword>
<evidence type="ECO:0000256" key="1">
    <source>
        <dbReference type="ARBA" id="ARBA00004651"/>
    </source>
</evidence>
<keyword evidence="15" id="KW-0282">Flagellum</keyword>
<dbReference type="PANTHER" id="PTHR30531">
    <property type="entry name" value="FLAGELLAR BIOSYNTHETIC PROTEIN FLHB"/>
    <property type="match status" value="1"/>
</dbReference>
<evidence type="ECO:0000256" key="7">
    <source>
        <dbReference type="ARBA" id="ARBA00022795"/>
    </source>
</evidence>
<proteinExistence type="inferred from homology"/>
<dbReference type="GO" id="GO:0005886">
    <property type="term" value="C:plasma membrane"/>
    <property type="evidence" value="ECO:0007669"/>
    <property type="project" value="UniProtKB-SubCell"/>
</dbReference>
<keyword evidence="6 13" id="KW-0812">Transmembrane</keyword>
<feature type="transmembrane region" description="Helical" evidence="13">
    <location>
        <begin position="91"/>
        <end position="117"/>
    </location>
</feature>
<evidence type="ECO:0000256" key="2">
    <source>
        <dbReference type="ARBA" id="ARBA00010690"/>
    </source>
</evidence>
<evidence type="ECO:0000256" key="11">
    <source>
        <dbReference type="ARBA" id="ARBA00023225"/>
    </source>
</evidence>
<keyword evidence="8 13" id="KW-0653">Protein transport</keyword>
<evidence type="ECO:0000256" key="4">
    <source>
        <dbReference type="ARBA" id="ARBA00022448"/>
    </source>
</evidence>
<protein>
    <recommendedName>
        <fullName evidence="3 13">Flagellar biosynthetic protein FlhB</fullName>
    </recommendedName>
</protein>
<evidence type="ECO:0000256" key="13">
    <source>
        <dbReference type="RuleBase" id="RU364091"/>
    </source>
</evidence>
<dbReference type="Pfam" id="PF01312">
    <property type="entry name" value="Bac_export_2"/>
    <property type="match status" value="1"/>
</dbReference>
<evidence type="ECO:0000313" key="16">
    <source>
        <dbReference type="Proteomes" id="UP000675940"/>
    </source>
</evidence>
<evidence type="ECO:0000256" key="6">
    <source>
        <dbReference type="ARBA" id="ARBA00022692"/>
    </source>
</evidence>
<dbReference type="InterPro" id="IPR029025">
    <property type="entry name" value="T3SS_substrate_exporter_C"/>
</dbReference>
<comment type="similarity">
    <text evidence="2 13">Belongs to the type III secretion exporter family.</text>
</comment>
<evidence type="ECO:0000256" key="9">
    <source>
        <dbReference type="ARBA" id="ARBA00022989"/>
    </source>
</evidence>